<dbReference type="Proteomes" id="UP001139414">
    <property type="component" value="Unassembled WGS sequence"/>
</dbReference>
<dbReference type="SUPFAM" id="SSF53474">
    <property type="entry name" value="alpha/beta-Hydrolases"/>
    <property type="match status" value="1"/>
</dbReference>
<evidence type="ECO:0000259" key="2">
    <source>
        <dbReference type="Pfam" id="PF05057"/>
    </source>
</evidence>
<dbReference type="InterPro" id="IPR029058">
    <property type="entry name" value="AB_hydrolase_fold"/>
</dbReference>
<dbReference type="NCBIfam" id="TIGR04183">
    <property type="entry name" value="Por_Secre_tail"/>
    <property type="match status" value="1"/>
</dbReference>
<evidence type="ECO:0000259" key="3">
    <source>
        <dbReference type="Pfam" id="PF18962"/>
    </source>
</evidence>
<keyword evidence="1" id="KW-0732">Signal</keyword>
<name>A0A9X1RW50_9FLAO</name>
<dbReference type="Gene3D" id="3.40.50.1820">
    <property type="entry name" value="alpha/beta hydrolase"/>
    <property type="match status" value="1"/>
</dbReference>
<protein>
    <submittedName>
        <fullName evidence="4">T9SS type A sorting domain-containing protein</fullName>
    </submittedName>
</protein>
<accession>A0A9X1RW50</accession>
<feature type="domain" description="Secretion system C-terminal sorting" evidence="3">
    <location>
        <begin position="743"/>
        <end position="829"/>
    </location>
</feature>
<dbReference type="RefSeq" id="WP_229338011.1">
    <property type="nucleotide sequence ID" value="NZ_JAJBZG010000001.1"/>
</dbReference>
<dbReference type="Pfam" id="PF05057">
    <property type="entry name" value="DUF676"/>
    <property type="match status" value="1"/>
</dbReference>
<evidence type="ECO:0000313" key="5">
    <source>
        <dbReference type="Proteomes" id="UP001139414"/>
    </source>
</evidence>
<dbReference type="Pfam" id="PF18962">
    <property type="entry name" value="Por_Secre_tail"/>
    <property type="match status" value="1"/>
</dbReference>
<reference evidence="4" key="1">
    <citation type="submission" date="2021-10" db="EMBL/GenBank/DDBJ databases">
        <title>Gramella sp. ASW11-100T, isolated from marine sediment.</title>
        <authorList>
            <person name="Xia C."/>
        </authorList>
    </citation>
    <scope>NUCLEOTIDE SEQUENCE</scope>
    <source>
        <strain evidence="4">ASW11-100</strain>
    </source>
</reference>
<feature type="domain" description="DUF676" evidence="2">
    <location>
        <begin position="144"/>
        <end position="202"/>
    </location>
</feature>
<sequence length="831" mass="90271">MSTGETLLSHSKLNFEDLPNHCAYGNSGGGQCIETLEITSTKTFQGSFGKATLEINYGNVYGEIRRPLIVAEGLDLGAVTSPEFPFGESSLIDFLENVESSRSDPLGDLLLGDITIDNDQEYDIIYVNWNDGTDYIQRNAYALEAVIEWVNDQKTTTEENVVIGQSMGGLIARYALKEMEDDPSLSHDTRLFVSQDSPHLGANIPLGYQYAARNGRNQYVQSPVQLFGGDVVLPLFNNGVGISDYLGLLDEPAVKQMLIKWVDRDYAIDNTIHDTWQTTLKNMGYPQQTKNVAISNGSQCAITQGFNPGSTLFEVDGRVKTGWLTDIFTSFTGIGFISNAGTFLATTIFTFEPGFLFGVLPGSRKLTADIDIKALPNFGQTNQIYSANVTFTKKVLWLININVNIINESFNSPSNALPYDYYPGGVVSTSIPSSTSSNSNALYGLDINVTSDPDFVLVPTVSALDIGKGFTNLNNSDYLNVFRASAPPISPKDTPFDNFITSFRETPFLIETLEVNNNEIDITNFNQFHLDLFQVNGNWLADEIDPAVAASIFDCSFVCSTLNISGSDNLCSSQTYSVQSGNALVSWDTNSSIINLSNSSTGQVVISPANSNSRGNVTISATISSPGCGSTTVSKNLYVGKPYANLPQAPTLCTNSFSEPYTLPASDGATSYRLESGSPYLKINGQSEVTFTNAPVSLIYFSSSSPGTYLVELFTTNGCGESRGAMYVTSETCGLGGPGGFNVYPNPASNEVTIEANPEKSNSTYETQSLVIAPSTQLAKLYDFNGAFVIDIELDPYGTTKLDVSNLKDGMYFLKIQGRQEEETYKIIVRH</sequence>
<keyword evidence="5" id="KW-1185">Reference proteome</keyword>
<gene>
    <name evidence="4" type="ORF">LGQ90_03110</name>
</gene>
<dbReference type="AlphaFoldDB" id="A0A9X1RW50"/>
<evidence type="ECO:0000313" key="4">
    <source>
        <dbReference type="EMBL" id="MCB7480244.1"/>
    </source>
</evidence>
<dbReference type="InterPro" id="IPR007751">
    <property type="entry name" value="DUF676_lipase-like"/>
</dbReference>
<organism evidence="4 5">
    <name type="scientific">Christiangramia sediminis</name>
    <dbReference type="NCBI Taxonomy" id="2881336"/>
    <lineage>
        <taxon>Bacteria</taxon>
        <taxon>Pseudomonadati</taxon>
        <taxon>Bacteroidota</taxon>
        <taxon>Flavobacteriia</taxon>
        <taxon>Flavobacteriales</taxon>
        <taxon>Flavobacteriaceae</taxon>
        <taxon>Christiangramia</taxon>
    </lineage>
</organism>
<proteinExistence type="predicted"/>
<dbReference type="InterPro" id="IPR026444">
    <property type="entry name" value="Secre_tail"/>
</dbReference>
<comment type="caution">
    <text evidence="4">The sequence shown here is derived from an EMBL/GenBank/DDBJ whole genome shotgun (WGS) entry which is preliminary data.</text>
</comment>
<evidence type="ECO:0000256" key="1">
    <source>
        <dbReference type="ARBA" id="ARBA00022729"/>
    </source>
</evidence>
<dbReference type="EMBL" id="JAJBZG010000001">
    <property type="protein sequence ID" value="MCB7480244.1"/>
    <property type="molecule type" value="Genomic_DNA"/>
</dbReference>